<feature type="transmembrane region" description="Helical" evidence="1">
    <location>
        <begin position="136"/>
        <end position="155"/>
    </location>
</feature>
<feature type="transmembrane region" description="Helical" evidence="1">
    <location>
        <begin position="289"/>
        <end position="309"/>
    </location>
</feature>
<feature type="transmembrane region" description="Helical" evidence="1">
    <location>
        <begin position="164"/>
        <end position="193"/>
    </location>
</feature>
<keyword evidence="3" id="KW-1185">Reference proteome</keyword>
<evidence type="ECO:0000313" key="2">
    <source>
        <dbReference type="EMBL" id="EGD60182.1"/>
    </source>
</evidence>
<protein>
    <recommendedName>
        <fullName evidence="4">Glycosyltransferase RgtA/B/C/D-like domain-containing protein</fullName>
    </recommendedName>
</protein>
<dbReference type="AlphaFoldDB" id="F1Z5S2"/>
<feature type="transmembrane region" description="Helical" evidence="1">
    <location>
        <begin position="205"/>
        <end position="225"/>
    </location>
</feature>
<name>F1Z5S2_9SPHN</name>
<reference evidence="2 3" key="1">
    <citation type="journal article" date="2012" name="J. Bacteriol.">
        <title>Draft Genome Sequence of Novosphingobium nitrogenifigens Y88T.</title>
        <authorList>
            <person name="Strabala T.J."/>
            <person name="Macdonald L."/>
            <person name="Liu V."/>
            <person name="Smit A.M."/>
        </authorList>
    </citation>
    <scope>NUCLEOTIDE SEQUENCE [LARGE SCALE GENOMIC DNA]</scope>
    <source>
        <strain evidence="2 3">DSM 19370</strain>
    </source>
</reference>
<dbReference type="InParanoid" id="F1Z5S2"/>
<keyword evidence="1" id="KW-0812">Transmembrane</keyword>
<evidence type="ECO:0000313" key="3">
    <source>
        <dbReference type="Proteomes" id="UP000004728"/>
    </source>
</evidence>
<feature type="transmembrane region" description="Helical" evidence="1">
    <location>
        <begin position="264"/>
        <end position="283"/>
    </location>
</feature>
<proteinExistence type="predicted"/>
<feature type="transmembrane region" description="Helical" evidence="1">
    <location>
        <begin position="321"/>
        <end position="340"/>
    </location>
</feature>
<feature type="transmembrane region" description="Helical" evidence="1">
    <location>
        <begin position="346"/>
        <end position="364"/>
    </location>
</feature>
<feature type="transmembrane region" description="Helical" evidence="1">
    <location>
        <begin position="82"/>
        <end position="102"/>
    </location>
</feature>
<dbReference type="OrthoDB" id="7531799at2"/>
<evidence type="ECO:0000256" key="1">
    <source>
        <dbReference type="SAM" id="Phobius"/>
    </source>
</evidence>
<dbReference type="EMBL" id="AEWJ01000023">
    <property type="protein sequence ID" value="EGD60182.1"/>
    <property type="molecule type" value="Genomic_DNA"/>
</dbReference>
<evidence type="ECO:0008006" key="4">
    <source>
        <dbReference type="Google" id="ProtNLM"/>
    </source>
</evidence>
<keyword evidence="1" id="KW-1133">Transmembrane helix</keyword>
<gene>
    <name evidence="2" type="ORF">Y88_2056</name>
</gene>
<dbReference type="HOGENOM" id="CLU_551890_0_0_5"/>
<dbReference type="STRING" id="983920.Y88_2056"/>
<dbReference type="Proteomes" id="UP000004728">
    <property type="component" value="Unassembled WGS sequence"/>
</dbReference>
<accession>F1Z5S2</accession>
<organism evidence="2 3">
    <name type="scientific">Novosphingobium nitrogenifigens DSM 19370</name>
    <dbReference type="NCBI Taxonomy" id="983920"/>
    <lineage>
        <taxon>Bacteria</taxon>
        <taxon>Pseudomonadati</taxon>
        <taxon>Pseudomonadota</taxon>
        <taxon>Alphaproteobacteria</taxon>
        <taxon>Sphingomonadales</taxon>
        <taxon>Sphingomonadaceae</taxon>
        <taxon>Novosphingobium</taxon>
    </lineage>
</organism>
<keyword evidence="1" id="KW-0472">Membrane</keyword>
<sequence>MPPLSRFRNFTLLVLAGAFAVTAVTAILARGAWYDEFYTFYLVRPGVPFPTLWSAWLRDNHPPLFYGLIWLYAHLVPSSTVAALRTFNLVVGAVAVAGILMLGRVDSRLRAVSWYYLTALAGLFATLDRIDQLRSYFLSLALTALVLPLLAMVIVRGRTHGGSLVVLGVVLALAESVHLVSSVIVAGLAGAAVLGTAWLHGRNTAARLVLVVVLSLVPLASALALQLPTMLANTHAFWLPAGWSAARWAIENETLETLLSNRPLLLASLAGTAILFVGAVRGDRQDRESLVLIATTLGGLVLALAVLVPAHLHKPLIINRYLIAIHPVFAFALAVSASALTRRLPALAGIAIDVVILIAALLALHDNLERTLARPSWNGTASAISSLVRACPTTLVHVDTGPNAPTLDLPPRDNREVLPFAYDLVAREHGFALAAPESRTMARDCPTVFWTEHVAGQHPTATTLITALRAQGYPITDARVRRIGDGWILIVPTP</sequence>
<dbReference type="RefSeq" id="WP_008069230.1">
    <property type="nucleotide sequence ID" value="NZ_AQWK01000005.1"/>
</dbReference>
<comment type="caution">
    <text evidence="2">The sequence shown here is derived from an EMBL/GenBank/DDBJ whole genome shotgun (WGS) entry which is preliminary data.</text>
</comment>